<accession>A0A9Q7V139</accession>
<dbReference type="Proteomes" id="UP000254259">
    <property type="component" value="Plasmid CBM2636_mp"/>
</dbReference>
<dbReference type="RefSeq" id="WP_115713664.1">
    <property type="nucleotide sequence ID" value="NZ_LT984814.1"/>
</dbReference>
<comment type="similarity">
    <text evidence="1">Belongs to the LysR transcriptional regulatory family.</text>
</comment>
<sequence length="334" mass="36661">MSFLRALTLRQLQIFVTVARHASFVRAAEELHLTQPAVSMQVKQLESVVGLALFERVGRQLTLTEPGDRLLHHALRILGEVKDAEEGLQAVKDVDRGSITIGLISTAKYFAPKLLAGFTALHPGVELRIAEGNRETLLQLLQDNAIDLALMGRPPRELDAVSEPIAAHPHVLVASPRHPLHDAAQFDLQELRHETFLLREPGSGTRTVAEYMFRDHLFTPAKVITLGSNETIKQAVMAGMGISLLSLHTMALELRTGEIALLDVTGTPIERIWHVAHMASKRLSPAGESCRAYLLEHAAEFLGKEFSGLLARRRGGAMTVMPFPGACDHPYRGA</sequence>
<dbReference type="PANTHER" id="PTHR30126">
    <property type="entry name" value="HTH-TYPE TRANSCRIPTIONAL REGULATOR"/>
    <property type="match status" value="1"/>
</dbReference>
<dbReference type="SUPFAM" id="SSF53850">
    <property type="entry name" value="Periplasmic binding protein-like II"/>
    <property type="match status" value="1"/>
</dbReference>
<keyword evidence="4" id="KW-0804">Transcription</keyword>
<evidence type="ECO:0000256" key="4">
    <source>
        <dbReference type="ARBA" id="ARBA00023163"/>
    </source>
</evidence>
<dbReference type="Pfam" id="PF03466">
    <property type="entry name" value="LysR_substrate"/>
    <property type="match status" value="1"/>
</dbReference>
<evidence type="ECO:0000313" key="6">
    <source>
        <dbReference type="EMBL" id="SPD68357.1"/>
    </source>
</evidence>
<dbReference type="InterPro" id="IPR000847">
    <property type="entry name" value="LysR_HTH_N"/>
</dbReference>
<organism evidence="6 7">
    <name type="scientific">Cupriavidus taiwanensis</name>
    <dbReference type="NCBI Taxonomy" id="164546"/>
    <lineage>
        <taxon>Bacteria</taxon>
        <taxon>Pseudomonadati</taxon>
        <taxon>Pseudomonadota</taxon>
        <taxon>Betaproteobacteria</taxon>
        <taxon>Burkholderiales</taxon>
        <taxon>Burkholderiaceae</taxon>
        <taxon>Cupriavidus</taxon>
    </lineage>
</organism>
<keyword evidence="6" id="KW-0614">Plasmid</keyword>
<proteinExistence type="inferred from homology"/>
<keyword evidence="3" id="KW-0238">DNA-binding</keyword>
<dbReference type="SUPFAM" id="SSF46785">
    <property type="entry name" value="Winged helix' DNA-binding domain"/>
    <property type="match status" value="1"/>
</dbReference>
<dbReference type="InterPro" id="IPR005119">
    <property type="entry name" value="LysR_subst-bd"/>
</dbReference>
<name>A0A9Q7V139_9BURK</name>
<evidence type="ECO:0000313" key="7">
    <source>
        <dbReference type="Proteomes" id="UP000254259"/>
    </source>
</evidence>
<dbReference type="InterPro" id="IPR036388">
    <property type="entry name" value="WH-like_DNA-bd_sf"/>
</dbReference>
<evidence type="ECO:0000259" key="5">
    <source>
        <dbReference type="PROSITE" id="PS50931"/>
    </source>
</evidence>
<evidence type="ECO:0000256" key="2">
    <source>
        <dbReference type="ARBA" id="ARBA00023015"/>
    </source>
</evidence>
<dbReference type="PANTHER" id="PTHR30126:SF5">
    <property type="entry name" value="HTH-TYPE TRANSCRIPTIONAL ACTIVATOR CMPR"/>
    <property type="match status" value="1"/>
</dbReference>
<evidence type="ECO:0000256" key="3">
    <source>
        <dbReference type="ARBA" id="ARBA00023125"/>
    </source>
</evidence>
<dbReference type="CDD" id="cd08419">
    <property type="entry name" value="PBP2_CbbR_RubisCO_like"/>
    <property type="match status" value="1"/>
</dbReference>
<dbReference type="Pfam" id="PF00126">
    <property type="entry name" value="HTH_1"/>
    <property type="match status" value="1"/>
</dbReference>
<dbReference type="PROSITE" id="PS50931">
    <property type="entry name" value="HTH_LYSR"/>
    <property type="match status" value="1"/>
</dbReference>
<feature type="domain" description="HTH lysR-type" evidence="5">
    <location>
        <begin position="7"/>
        <end position="64"/>
    </location>
</feature>
<geneLocation type="plasmid" evidence="7">
    <name>cbm2636_mp</name>
</geneLocation>
<dbReference type="PRINTS" id="PR00039">
    <property type="entry name" value="HTHLYSR"/>
</dbReference>
<gene>
    <name evidence="6" type="primary">cfxR</name>
    <name evidence="6" type="ORF">CBM2636_MP21207</name>
</gene>
<dbReference type="EMBL" id="LT984814">
    <property type="protein sequence ID" value="SPD68357.1"/>
    <property type="molecule type" value="Genomic_DNA"/>
</dbReference>
<dbReference type="GO" id="GO:0000976">
    <property type="term" value="F:transcription cis-regulatory region binding"/>
    <property type="evidence" value="ECO:0007669"/>
    <property type="project" value="TreeGrafter"/>
</dbReference>
<dbReference type="Gene3D" id="3.40.190.10">
    <property type="entry name" value="Periplasmic binding protein-like II"/>
    <property type="match status" value="2"/>
</dbReference>
<dbReference type="GO" id="GO:0003700">
    <property type="term" value="F:DNA-binding transcription factor activity"/>
    <property type="evidence" value="ECO:0007669"/>
    <property type="project" value="InterPro"/>
</dbReference>
<dbReference type="FunFam" id="1.10.10.10:FF:000001">
    <property type="entry name" value="LysR family transcriptional regulator"/>
    <property type="match status" value="1"/>
</dbReference>
<dbReference type="AlphaFoldDB" id="A0A9Q7V139"/>
<reference evidence="6 7" key="1">
    <citation type="submission" date="2018-01" db="EMBL/GenBank/DDBJ databases">
        <authorList>
            <person name="Clerissi C."/>
        </authorList>
    </citation>
    <scope>NUCLEOTIDE SEQUENCE [LARGE SCALE GENOMIC DNA]</scope>
    <source>
        <strain evidence="6">Cupriavidus taiwanensis SWF 66322</strain>
        <plasmid evidence="7">cbm2636_mp</plasmid>
    </source>
</reference>
<dbReference type="InterPro" id="IPR036390">
    <property type="entry name" value="WH_DNA-bd_sf"/>
</dbReference>
<keyword evidence="2" id="KW-0805">Transcription regulation</keyword>
<dbReference type="Gene3D" id="1.10.10.10">
    <property type="entry name" value="Winged helix-like DNA-binding domain superfamily/Winged helix DNA-binding domain"/>
    <property type="match status" value="1"/>
</dbReference>
<evidence type="ECO:0000256" key="1">
    <source>
        <dbReference type="ARBA" id="ARBA00009437"/>
    </source>
</evidence>
<protein>
    <submittedName>
        <fullName evidence="6">HTH-type transcriptional regulator CfxR</fullName>
    </submittedName>
</protein>